<evidence type="ECO:0000259" key="2">
    <source>
        <dbReference type="Pfam" id="PF08174"/>
    </source>
</evidence>
<dbReference type="InParanoid" id="A0A0D2WWD8"/>
<feature type="region of interest" description="Disordered" evidence="1">
    <location>
        <begin position="1"/>
        <end position="39"/>
    </location>
</feature>
<dbReference type="Proteomes" id="UP000008743">
    <property type="component" value="Unassembled WGS sequence"/>
</dbReference>
<sequence length="602" mass="65441">MSSVMEVTPRRVSRMSMLEQDSGLNAALQEHERKAKERAANRERLVALYGTQYAQPKVTLPAEEPITPRRSRFGGSIRSSSPAGKSPAKPASPVASSKSYASPAKATDDFETEQDENSLTPIANRQPASMVDFTSLLHQHIPLDEKEFVDALKLVFDQSTPARPAVVEKAAPAPAPVAAARPVSHRFSRQVTNSTAEHGSTTVEAATLDTSKFAYRVEAALNSSEVNAASIQALLSDVQRKTNRLMDFETGILPVLRGTEKVSGDVESAKIELVRIRSNLFRLAKLQNDLNQRLSKPTTLPTIVNPGSLALESIVLHPAMLTRTAPGTRVFCVLSSRTETFSTDAIDLLDRSALTINANVVFSHVSSNFEVAVEVFAIVPSAPVKVSTPTKLKNALGFGNRPSRSATRSENGAASWSLPNIHYLGATSFWHSPATIAGSSQMLQLTLKDNAPQLITTDIEVRGRIYLQEHAGAKTTGFLVVQTGGELSGPRYYSRLDGTQLRCWRNPETFARSDEPLAEWNLATADSVHKSTGNENPGRQNSMTVQFQGQDTPTFFVTDTSADFTIWLSSISLSIREYNDWHSFSSSSSSGMGSRTSSVSLF</sequence>
<dbReference type="PANTHER" id="PTHR21538">
    <property type="entry name" value="ANILLIN/RHOTEKIN RTKN"/>
    <property type="match status" value="1"/>
</dbReference>
<organism evidence="3 4">
    <name type="scientific">Capsaspora owczarzaki (strain ATCC 30864)</name>
    <dbReference type="NCBI Taxonomy" id="595528"/>
    <lineage>
        <taxon>Eukaryota</taxon>
        <taxon>Filasterea</taxon>
        <taxon>Capsaspora</taxon>
    </lineage>
</organism>
<evidence type="ECO:0000313" key="3">
    <source>
        <dbReference type="EMBL" id="KJE96803.1"/>
    </source>
</evidence>
<feature type="compositionally biased region" description="Basic and acidic residues" evidence="1">
    <location>
        <begin position="29"/>
        <end position="39"/>
    </location>
</feature>
<protein>
    <recommendedName>
        <fullName evidence="2">Anillin homology domain-containing protein</fullName>
    </recommendedName>
</protein>
<dbReference type="EMBL" id="KE346372">
    <property type="protein sequence ID" value="KJE96803.1"/>
    <property type="molecule type" value="Genomic_DNA"/>
</dbReference>
<dbReference type="Gene3D" id="2.30.29.30">
    <property type="entry name" value="Pleckstrin-homology domain (PH domain)/Phosphotyrosine-binding domain (PTB)"/>
    <property type="match status" value="1"/>
</dbReference>
<evidence type="ECO:0000256" key="1">
    <source>
        <dbReference type="SAM" id="MobiDB-lite"/>
    </source>
</evidence>
<dbReference type="InterPro" id="IPR011993">
    <property type="entry name" value="PH-like_dom_sf"/>
</dbReference>
<evidence type="ECO:0000313" key="4">
    <source>
        <dbReference type="Proteomes" id="UP000008743"/>
    </source>
</evidence>
<accession>A0A0D2WWD8</accession>
<gene>
    <name evidence="3" type="ORF">CAOG_007071</name>
</gene>
<feature type="compositionally biased region" description="Low complexity" evidence="1">
    <location>
        <begin position="73"/>
        <end position="105"/>
    </location>
</feature>
<dbReference type="RefSeq" id="XP_004343795.1">
    <property type="nucleotide sequence ID" value="XM_004343745.2"/>
</dbReference>
<dbReference type="PANTHER" id="PTHR21538:SF24">
    <property type="entry name" value="PH DOMAIN-CONTAINING PROTEIN"/>
    <property type="match status" value="1"/>
</dbReference>
<dbReference type="GO" id="GO:0005826">
    <property type="term" value="C:actomyosin contractile ring"/>
    <property type="evidence" value="ECO:0007669"/>
    <property type="project" value="TreeGrafter"/>
</dbReference>
<feature type="region of interest" description="Disordered" evidence="1">
    <location>
        <begin position="56"/>
        <end position="125"/>
    </location>
</feature>
<dbReference type="InterPro" id="IPR051364">
    <property type="entry name" value="Cytokinesis/Rho-signaling"/>
</dbReference>
<reference evidence="4" key="1">
    <citation type="submission" date="2011-02" db="EMBL/GenBank/DDBJ databases">
        <title>The Genome Sequence of Capsaspora owczarzaki ATCC 30864.</title>
        <authorList>
            <person name="Russ C."/>
            <person name="Cuomo C."/>
            <person name="Burger G."/>
            <person name="Gray M.W."/>
            <person name="Holland P.W.H."/>
            <person name="King N."/>
            <person name="Lang F.B.F."/>
            <person name="Roger A.J."/>
            <person name="Ruiz-Trillo I."/>
            <person name="Young S.K."/>
            <person name="Zeng Q."/>
            <person name="Gargeya S."/>
            <person name="Alvarado L."/>
            <person name="Berlin A."/>
            <person name="Chapman S.B."/>
            <person name="Chen Z."/>
            <person name="Freedman E."/>
            <person name="Gellesch M."/>
            <person name="Goldberg J."/>
            <person name="Griggs A."/>
            <person name="Gujja S."/>
            <person name="Heilman E."/>
            <person name="Heiman D."/>
            <person name="Howarth C."/>
            <person name="Mehta T."/>
            <person name="Neiman D."/>
            <person name="Pearson M."/>
            <person name="Roberts A."/>
            <person name="Saif S."/>
            <person name="Shea T."/>
            <person name="Shenoy N."/>
            <person name="Sisk P."/>
            <person name="Stolte C."/>
            <person name="Sykes S."/>
            <person name="White J."/>
            <person name="Yandava C."/>
            <person name="Haas B."/>
            <person name="Nusbaum C."/>
            <person name="Birren B."/>
        </authorList>
    </citation>
    <scope>NUCLEOTIDE SEQUENCE</scope>
    <source>
        <strain evidence="4">ATCC 30864</strain>
    </source>
</reference>
<feature type="domain" description="Anillin homology" evidence="2">
    <location>
        <begin position="329"/>
        <end position="406"/>
    </location>
</feature>
<dbReference type="GO" id="GO:0000281">
    <property type="term" value="P:mitotic cytokinesis"/>
    <property type="evidence" value="ECO:0007669"/>
    <property type="project" value="TreeGrafter"/>
</dbReference>
<dbReference type="GO" id="GO:0000915">
    <property type="term" value="P:actomyosin contractile ring assembly"/>
    <property type="evidence" value="ECO:0007669"/>
    <property type="project" value="TreeGrafter"/>
</dbReference>
<dbReference type="AlphaFoldDB" id="A0A0D2WWD8"/>
<dbReference type="InterPro" id="IPR012966">
    <property type="entry name" value="AHD"/>
</dbReference>
<keyword evidence="4" id="KW-1185">Reference proteome</keyword>
<dbReference type="GO" id="GO:0031106">
    <property type="term" value="P:septin ring organization"/>
    <property type="evidence" value="ECO:0007669"/>
    <property type="project" value="TreeGrafter"/>
</dbReference>
<dbReference type="Pfam" id="PF08174">
    <property type="entry name" value="Anillin"/>
    <property type="match status" value="1"/>
</dbReference>
<proteinExistence type="predicted"/>
<dbReference type="PhylomeDB" id="A0A0D2WWD8"/>
<dbReference type="SUPFAM" id="SSF50729">
    <property type="entry name" value="PH domain-like"/>
    <property type="match status" value="1"/>
</dbReference>
<name>A0A0D2WWD8_CAPO3</name>